<evidence type="ECO:0000313" key="2">
    <source>
        <dbReference type="EMBL" id="ADV84708.1"/>
    </source>
</evidence>
<keyword evidence="1" id="KW-1133">Transmembrane helix</keyword>
<accession>E8V3M1</accession>
<name>E8V3M1_TERSS</name>
<protein>
    <submittedName>
        <fullName evidence="2">Uncharacterized protein</fullName>
    </submittedName>
</protein>
<dbReference type="Proteomes" id="UP000006844">
    <property type="component" value="Chromosome"/>
</dbReference>
<dbReference type="KEGG" id="tsa:AciPR4_3959"/>
<dbReference type="RefSeq" id="WP_013570438.1">
    <property type="nucleotide sequence ID" value="NC_014963.1"/>
</dbReference>
<dbReference type="AlphaFoldDB" id="E8V3M1"/>
<keyword evidence="3" id="KW-1185">Reference proteome</keyword>
<reference evidence="2 3" key="1">
    <citation type="journal article" date="2012" name="Stand. Genomic Sci.">
        <title>Complete genome sequence of Terriglobus saanensis type strain SP1PR4(T), an Acidobacteria from tundra soil.</title>
        <authorList>
            <person name="Rawat S.R."/>
            <person name="Mannisto M.K."/>
            <person name="Starovoytov V."/>
            <person name="Goodwin L."/>
            <person name="Nolan M."/>
            <person name="Hauser L."/>
            <person name="Land M."/>
            <person name="Davenport K.W."/>
            <person name="Woyke T."/>
            <person name="Haggblom M.M."/>
        </authorList>
    </citation>
    <scope>NUCLEOTIDE SEQUENCE</scope>
    <source>
        <strain evidence="3">ATCC BAA-1853 / DSM 23119 / SP1PR4</strain>
    </source>
</reference>
<keyword evidence="1" id="KW-0472">Membrane</keyword>
<proteinExistence type="predicted"/>
<dbReference type="STRING" id="401053.AciPR4_3959"/>
<sequence length="62" mass="7004">MKLLLFFILLVLCWPLAVALVILYPLIWLILLPFRIVGFAVEGVLQLILGIFTLPGRILRSA</sequence>
<evidence type="ECO:0000256" key="1">
    <source>
        <dbReference type="SAM" id="Phobius"/>
    </source>
</evidence>
<dbReference type="HOGENOM" id="CLU_206044_0_0_0"/>
<evidence type="ECO:0000313" key="3">
    <source>
        <dbReference type="Proteomes" id="UP000006844"/>
    </source>
</evidence>
<organism evidence="2 3">
    <name type="scientific">Terriglobus saanensis (strain ATCC BAA-1853 / DSM 23119 / SP1PR4)</name>
    <dbReference type="NCBI Taxonomy" id="401053"/>
    <lineage>
        <taxon>Bacteria</taxon>
        <taxon>Pseudomonadati</taxon>
        <taxon>Acidobacteriota</taxon>
        <taxon>Terriglobia</taxon>
        <taxon>Terriglobales</taxon>
        <taxon>Acidobacteriaceae</taxon>
        <taxon>Terriglobus</taxon>
    </lineage>
</organism>
<dbReference type="eggNOG" id="ENOG5033DXD">
    <property type="taxonomic scope" value="Bacteria"/>
</dbReference>
<dbReference type="OrthoDB" id="123153at2"/>
<keyword evidence="1" id="KW-0812">Transmembrane</keyword>
<feature type="transmembrane region" description="Helical" evidence="1">
    <location>
        <begin position="29"/>
        <end position="54"/>
    </location>
</feature>
<gene>
    <name evidence="2" type="ordered locus">AciPR4_3959</name>
</gene>
<dbReference type="EMBL" id="CP002467">
    <property type="protein sequence ID" value="ADV84708.1"/>
    <property type="molecule type" value="Genomic_DNA"/>
</dbReference>